<keyword evidence="6" id="KW-0175">Coiled coil</keyword>
<feature type="transmembrane region" description="Helical" evidence="8">
    <location>
        <begin position="94"/>
        <end position="114"/>
    </location>
</feature>
<dbReference type="Pfam" id="PF04791">
    <property type="entry name" value="LMBR1"/>
    <property type="match status" value="1"/>
</dbReference>
<evidence type="ECO:0000256" key="7">
    <source>
        <dbReference type="SAM" id="MobiDB-lite"/>
    </source>
</evidence>
<keyword evidence="3 8" id="KW-0812">Transmembrane</keyword>
<dbReference type="PANTHER" id="PTHR21355:SF0">
    <property type="entry name" value="G-PROTEIN COUPLED RECEPTOR-ASSOCIATED PROTEIN LMBRD2"/>
    <property type="match status" value="1"/>
</dbReference>
<evidence type="ECO:0000256" key="5">
    <source>
        <dbReference type="ARBA" id="ARBA00023136"/>
    </source>
</evidence>
<feature type="transmembrane region" description="Helical" evidence="8">
    <location>
        <begin position="12"/>
        <end position="32"/>
    </location>
</feature>
<evidence type="ECO:0000256" key="3">
    <source>
        <dbReference type="ARBA" id="ARBA00022692"/>
    </source>
</evidence>
<comment type="similarity">
    <text evidence="2">Belongs to the LIMR family.</text>
</comment>
<feature type="region of interest" description="Disordered" evidence="7">
    <location>
        <begin position="564"/>
        <end position="623"/>
    </location>
</feature>
<reference evidence="9 10" key="1">
    <citation type="submission" date="2024-06" db="EMBL/GenBank/DDBJ databases">
        <title>Complete genome of Phlyctema vagabunda strain 19-DSS-EL-015.</title>
        <authorList>
            <person name="Fiorenzani C."/>
        </authorList>
    </citation>
    <scope>NUCLEOTIDE SEQUENCE [LARGE SCALE GENOMIC DNA]</scope>
    <source>
        <strain evidence="9 10">19-DSS-EL-015</strain>
    </source>
</reference>
<keyword evidence="5 8" id="KW-0472">Membrane</keyword>
<feature type="compositionally biased region" description="Polar residues" evidence="7">
    <location>
        <begin position="603"/>
        <end position="620"/>
    </location>
</feature>
<comment type="subcellular location">
    <subcellularLocation>
        <location evidence="1">Membrane</location>
        <topology evidence="1">Multi-pass membrane protein</topology>
    </subcellularLocation>
</comment>
<keyword evidence="10" id="KW-1185">Reference proteome</keyword>
<feature type="transmembrane region" description="Helical" evidence="8">
    <location>
        <begin position="361"/>
        <end position="380"/>
    </location>
</feature>
<proteinExistence type="inferred from homology"/>
<sequence length="691" mass="77402">MIETLSTQSPVGSEVFACIALLVLSLVVLLLLRHYLPLRTTPAFLLVPIFFALWLPASIVLLVPIDLASSERNLDAGNRGIWLPQRAILVSWRITYWLTFVLTWFILPMLSEYADAGYRDPKGRLMFSLRANAQYQALLLGSSIIGGIYIFVSSGVSFESLKGTVMALAYCWGLILAIYLMGHGLVAIPRSLFRNASISGRLRRIQQKAAKVHENMEEAIHNLEDLEAQVAELSQRKTGTARNFEEWIEELAEESHLPESRPRTLTRRMSTPNVTTPTVVTERYMADLSRQLNRAQHSRARYLDEWDYLLHQATETQAILDSAASKRIEIGQASPHGGYLDSFTILTPYTRYIYMYHVTPYLRMLLGSFFTFASVCIVWSEIIKTVNSFFSIISLTVVHHPNSERGQVGFAGQVIAAMWILYMCAAALTSLTEVKVWRGRALVRRNTHGESAGWYAMQVAKLSVPLSFNFLTFLAPDVYKDTVFYQFLGKLINLTPLGSWFDLLFPIFILVPVCATLFNLYGKVKRMVGFGVIDDEEEENESGYGTGSWREGRDLIERELQGHSSLGRLGNGGPGRRPHVPNNPNSRTAPRLSVPPADRQRGTAGSTASRPTAESQPQATDSEDENFLEAFGHRVRNTFDTVQTPRWLQNVGDGIKRPKWMGGNEDAEPSGGNNGGITRLFGGRQDGRVRL</sequence>
<evidence type="ECO:0000313" key="9">
    <source>
        <dbReference type="EMBL" id="KAL3428103.1"/>
    </source>
</evidence>
<evidence type="ECO:0000256" key="6">
    <source>
        <dbReference type="SAM" id="Coils"/>
    </source>
</evidence>
<protein>
    <submittedName>
        <fullName evidence="9">Lmbr1 domain-containing protein</fullName>
    </submittedName>
</protein>
<comment type="caution">
    <text evidence="9">The sequence shown here is derived from an EMBL/GenBank/DDBJ whole genome shotgun (WGS) entry which is preliminary data.</text>
</comment>
<evidence type="ECO:0000256" key="2">
    <source>
        <dbReference type="ARBA" id="ARBA00010487"/>
    </source>
</evidence>
<dbReference type="PANTHER" id="PTHR21355">
    <property type="entry name" value="G-PROTEIN COUPLED RECEPTOR-ASSOCIATED PROTEIN LMBRD2"/>
    <property type="match status" value="1"/>
</dbReference>
<feature type="transmembrane region" description="Helical" evidence="8">
    <location>
        <begin position="503"/>
        <end position="521"/>
    </location>
</feature>
<evidence type="ECO:0000256" key="8">
    <source>
        <dbReference type="SAM" id="Phobius"/>
    </source>
</evidence>
<dbReference type="InterPro" id="IPR051584">
    <property type="entry name" value="GPCR-associated_LMBR1"/>
</dbReference>
<evidence type="ECO:0000256" key="1">
    <source>
        <dbReference type="ARBA" id="ARBA00004141"/>
    </source>
</evidence>
<name>A0ABR4PXM8_9HELO</name>
<dbReference type="InterPro" id="IPR006876">
    <property type="entry name" value="LMBR1-like_membr_prot"/>
</dbReference>
<evidence type="ECO:0000256" key="4">
    <source>
        <dbReference type="ARBA" id="ARBA00022989"/>
    </source>
</evidence>
<feature type="transmembrane region" description="Helical" evidence="8">
    <location>
        <begin position="410"/>
        <end position="431"/>
    </location>
</feature>
<accession>A0ABR4PXM8</accession>
<feature type="transmembrane region" description="Helical" evidence="8">
    <location>
        <begin position="135"/>
        <end position="152"/>
    </location>
</feature>
<organism evidence="9 10">
    <name type="scientific">Phlyctema vagabunda</name>
    <dbReference type="NCBI Taxonomy" id="108571"/>
    <lineage>
        <taxon>Eukaryota</taxon>
        <taxon>Fungi</taxon>
        <taxon>Dikarya</taxon>
        <taxon>Ascomycota</taxon>
        <taxon>Pezizomycotina</taxon>
        <taxon>Leotiomycetes</taxon>
        <taxon>Helotiales</taxon>
        <taxon>Dermateaceae</taxon>
        <taxon>Phlyctema</taxon>
    </lineage>
</organism>
<feature type="transmembrane region" description="Helical" evidence="8">
    <location>
        <begin position="164"/>
        <end position="188"/>
    </location>
</feature>
<dbReference type="Proteomes" id="UP001629113">
    <property type="component" value="Unassembled WGS sequence"/>
</dbReference>
<keyword evidence="4 8" id="KW-1133">Transmembrane helix</keyword>
<gene>
    <name evidence="9" type="ORF">PVAG01_01612</name>
</gene>
<feature type="coiled-coil region" evidence="6">
    <location>
        <begin position="202"/>
        <end position="243"/>
    </location>
</feature>
<feature type="transmembrane region" description="Helical" evidence="8">
    <location>
        <begin position="452"/>
        <end position="475"/>
    </location>
</feature>
<dbReference type="EMBL" id="JBFCZG010000001">
    <property type="protein sequence ID" value="KAL3428103.1"/>
    <property type="molecule type" value="Genomic_DNA"/>
</dbReference>
<evidence type="ECO:0000313" key="10">
    <source>
        <dbReference type="Proteomes" id="UP001629113"/>
    </source>
</evidence>
<feature type="transmembrane region" description="Helical" evidence="8">
    <location>
        <begin position="44"/>
        <end position="65"/>
    </location>
</feature>
<feature type="region of interest" description="Disordered" evidence="7">
    <location>
        <begin position="653"/>
        <end position="691"/>
    </location>
</feature>